<evidence type="ECO:0000313" key="5">
    <source>
        <dbReference type="Proteomes" id="UP000037688"/>
    </source>
</evidence>
<dbReference type="GO" id="GO:0019323">
    <property type="term" value="P:pentose catabolic process"/>
    <property type="evidence" value="ECO:0007669"/>
    <property type="project" value="TreeGrafter"/>
</dbReference>
<dbReference type="SMART" id="SM01007">
    <property type="entry name" value="Aldolase_II"/>
    <property type="match status" value="1"/>
</dbReference>
<dbReference type="InterPro" id="IPR001303">
    <property type="entry name" value="Aldolase_II/adducin_N"/>
</dbReference>
<dbReference type="InterPro" id="IPR050197">
    <property type="entry name" value="Aldolase_class_II_sugar_metab"/>
</dbReference>
<reference evidence="4 5" key="1">
    <citation type="submission" date="2015-08" db="EMBL/GenBank/DDBJ databases">
        <title>Draft genome sequence of cellulolytic and xylanolytic Paenibacillus sp. A59, isolated from a decaying forest soil from Patagonia, Argentina.</title>
        <authorList>
            <person name="Ghio S."/>
            <person name="Caceres A.M."/>
            <person name="Talia P."/>
            <person name="Grasso D."/>
            <person name="Campos E."/>
        </authorList>
    </citation>
    <scope>NUCLEOTIDE SEQUENCE [LARGE SCALE GENOMIC DNA]</scope>
    <source>
        <strain evidence="4 5">A59</strain>
    </source>
</reference>
<evidence type="ECO:0000259" key="3">
    <source>
        <dbReference type="SMART" id="SM01007"/>
    </source>
</evidence>
<keyword evidence="5" id="KW-1185">Reference proteome</keyword>
<evidence type="ECO:0000256" key="2">
    <source>
        <dbReference type="ARBA" id="ARBA00023239"/>
    </source>
</evidence>
<dbReference type="SUPFAM" id="SSF53639">
    <property type="entry name" value="AraD/HMP-PK domain-like"/>
    <property type="match status" value="1"/>
</dbReference>
<name>A0A0N1IWR9_9BACL</name>
<dbReference type="AlphaFoldDB" id="A0A0N1IWR9"/>
<dbReference type="PATRIC" id="fig|1705561.3.peg.1764"/>
<dbReference type="InterPro" id="IPR036409">
    <property type="entry name" value="Aldolase_II/adducin_N_sf"/>
</dbReference>
<dbReference type="PANTHER" id="PTHR22789">
    <property type="entry name" value="FUCULOSE PHOSPHATE ALDOLASE"/>
    <property type="match status" value="1"/>
</dbReference>
<dbReference type="GO" id="GO:0016832">
    <property type="term" value="F:aldehyde-lyase activity"/>
    <property type="evidence" value="ECO:0007669"/>
    <property type="project" value="TreeGrafter"/>
</dbReference>
<keyword evidence="2" id="KW-0456">Lyase</keyword>
<feature type="domain" description="Class II aldolase/adducin N-terminal" evidence="3">
    <location>
        <begin position="8"/>
        <end position="183"/>
    </location>
</feature>
<dbReference type="Pfam" id="PF00596">
    <property type="entry name" value="Aldolase_II"/>
    <property type="match status" value="1"/>
</dbReference>
<proteinExistence type="predicted"/>
<dbReference type="EMBL" id="LITU01000051">
    <property type="protein sequence ID" value="KOY16661.1"/>
    <property type="molecule type" value="Genomic_DNA"/>
</dbReference>
<evidence type="ECO:0000256" key="1">
    <source>
        <dbReference type="ARBA" id="ARBA00022723"/>
    </source>
</evidence>
<dbReference type="OrthoDB" id="9794581at2"/>
<sequence>MSEQHIREELTKYARRAVAQGLVVGPGGNLSARSEGTMLLSPSGYALEDLEPDEWIAIDIATGETRAGSTRPSSEVLMHLYSYRVNPDIQAIVHTHPAYTIALSLVFDELPHLFPDQSALVGDIGFVPYVLPTTKLLADAVAAKVEEHTALILVNHGLVTTGKNLREAYYRTQVVEESAKVYMIAKAAGEPKVLTAEEYKEIQSLESEAYRVQLLQQLKS</sequence>
<keyword evidence="1" id="KW-0479">Metal-binding</keyword>
<comment type="caution">
    <text evidence="4">The sequence shown here is derived from an EMBL/GenBank/DDBJ whole genome shotgun (WGS) entry which is preliminary data.</text>
</comment>
<dbReference type="PANTHER" id="PTHR22789:SF0">
    <property type="entry name" value="3-OXO-TETRONATE 4-PHOSPHATE DECARBOXYLASE-RELATED"/>
    <property type="match status" value="1"/>
</dbReference>
<dbReference type="RefSeq" id="WP_053780587.1">
    <property type="nucleotide sequence ID" value="NZ_LITU01000051.1"/>
</dbReference>
<dbReference type="GO" id="GO:0046872">
    <property type="term" value="F:metal ion binding"/>
    <property type="evidence" value="ECO:0007669"/>
    <property type="project" value="UniProtKB-KW"/>
</dbReference>
<protein>
    <submittedName>
        <fullName evidence="4">Aldolase</fullName>
    </submittedName>
</protein>
<dbReference type="GO" id="GO:0005829">
    <property type="term" value="C:cytosol"/>
    <property type="evidence" value="ECO:0007669"/>
    <property type="project" value="TreeGrafter"/>
</dbReference>
<organism evidence="4 5">
    <name type="scientific">Paenibacillus xylanivorans</name>
    <dbReference type="NCBI Taxonomy" id="1705561"/>
    <lineage>
        <taxon>Bacteria</taxon>
        <taxon>Bacillati</taxon>
        <taxon>Bacillota</taxon>
        <taxon>Bacilli</taxon>
        <taxon>Bacillales</taxon>
        <taxon>Paenibacillaceae</taxon>
        <taxon>Paenibacillus</taxon>
    </lineage>
</organism>
<gene>
    <name evidence="4" type="ORF">AMS66_09590</name>
</gene>
<dbReference type="Gene3D" id="3.40.225.10">
    <property type="entry name" value="Class II aldolase/adducin N-terminal domain"/>
    <property type="match status" value="1"/>
</dbReference>
<evidence type="ECO:0000313" key="4">
    <source>
        <dbReference type="EMBL" id="KOY16661.1"/>
    </source>
</evidence>
<accession>A0A0N1IWR9</accession>
<dbReference type="Proteomes" id="UP000037688">
    <property type="component" value="Unassembled WGS sequence"/>
</dbReference>